<evidence type="ECO:0000313" key="10">
    <source>
        <dbReference type="Proteomes" id="UP000235965"/>
    </source>
</evidence>
<evidence type="ECO:0000256" key="4">
    <source>
        <dbReference type="ARBA" id="ARBA00022824"/>
    </source>
</evidence>
<evidence type="ECO:0000256" key="8">
    <source>
        <dbReference type="SAM" id="Phobius"/>
    </source>
</evidence>
<comment type="subcellular location">
    <subcellularLocation>
        <location evidence="1">Endoplasmic reticulum membrane</location>
        <topology evidence="1">Multi-pass membrane protein</topology>
    </subcellularLocation>
</comment>
<dbReference type="PANTHER" id="PTHR20955">
    <property type="entry name" value="PROTEIN JAGUNAL HOMOLOG 1"/>
    <property type="match status" value="1"/>
</dbReference>
<keyword evidence="4" id="KW-0256">Endoplasmic reticulum</keyword>
<keyword evidence="6 8" id="KW-0472">Membrane</keyword>
<dbReference type="GO" id="GO:0016192">
    <property type="term" value="P:vesicle-mediated transport"/>
    <property type="evidence" value="ECO:0007669"/>
    <property type="project" value="TreeGrafter"/>
</dbReference>
<name>A0A2J7R7E6_9NEOP</name>
<comment type="similarity">
    <text evidence="2">Belongs to the jagunal family.</text>
</comment>
<reference evidence="9 10" key="1">
    <citation type="submission" date="2017-12" db="EMBL/GenBank/DDBJ databases">
        <title>Hemimetabolous genomes reveal molecular basis of termite eusociality.</title>
        <authorList>
            <person name="Harrison M.C."/>
            <person name="Jongepier E."/>
            <person name="Robertson H.M."/>
            <person name="Arning N."/>
            <person name="Bitard-Feildel T."/>
            <person name="Chao H."/>
            <person name="Childers C.P."/>
            <person name="Dinh H."/>
            <person name="Doddapaneni H."/>
            <person name="Dugan S."/>
            <person name="Gowin J."/>
            <person name="Greiner C."/>
            <person name="Han Y."/>
            <person name="Hu H."/>
            <person name="Hughes D.S.T."/>
            <person name="Huylmans A.-K."/>
            <person name="Kemena C."/>
            <person name="Kremer L.P.M."/>
            <person name="Lee S.L."/>
            <person name="Lopez-Ezquerra A."/>
            <person name="Mallet L."/>
            <person name="Monroy-Kuhn J.M."/>
            <person name="Moser A."/>
            <person name="Murali S.C."/>
            <person name="Muzny D.M."/>
            <person name="Otani S."/>
            <person name="Piulachs M.-D."/>
            <person name="Poelchau M."/>
            <person name="Qu J."/>
            <person name="Schaub F."/>
            <person name="Wada-Katsumata A."/>
            <person name="Worley K.C."/>
            <person name="Xie Q."/>
            <person name="Ylla G."/>
            <person name="Poulsen M."/>
            <person name="Gibbs R.A."/>
            <person name="Schal C."/>
            <person name="Richards S."/>
            <person name="Belles X."/>
            <person name="Korb J."/>
            <person name="Bornberg-Bauer E."/>
        </authorList>
    </citation>
    <scope>NUCLEOTIDE SEQUENCE [LARGE SCALE GENOMIC DNA]</scope>
    <source>
        <tissue evidence="9">Whole body</tissue>
    </source>
</reference>
<dbReference type="OrthoDB" id="8914197at2759"/>
<feature type="region of interest" description="Disordered" evidence="7">
    <location>
        <begin position="115"/>
        <end position="182"/>
    </location>
</feature>
<protein>
    <recommendedName>
        <fullName evidence="11">Protein jagunal</fullName>
    </recommendedName>
</protein>
<dbReference type="Proteomes" id="UP000235965">
    <property type="component" value="Unassembled WGS sequence"/>
</dbReference>
<organism evidence="9 10">
    <name type="scientific">Cryptotermes secundus</name>
    <dbReference type="NCBI Taxonomy" id="105785"/>
    <lineage>
        <taxon>Eukaryota</taxon>
        <taxon>Metazoa</taxon>
        <taxon>Ecdysozoa</taxon>
        <taxon>Arthropoda</taxon>
        <taxon>Hexapoda</taxon>
        <taxon>Insecta</taxon>
        <taxon>Pterygota</taxon>
        <taxon>Neoptera</taxon>
        <taxon>Polyneoptera</taxon>
        <taxon>Dictyoptera</taxon>
        <taxon>Blattodea</taxon>
        <taxon>Blattoidea</taxon>
        <taxon>Termitoidae</taxon>
        <taxon>Kalotermitidae</taxon>
        <taxon>Cryptotermitinae</taxon>
        <taxon>Cryptotermes</taxon>
    </lineage>
</organism>
<proteinExistence type="inferred from homology"/>
<evidence type="ECO:0008006" key="11">
    <source>
        <dbReference type="Google" id="ProtNLM"/>
    </source>
</evidence>
<dbReference type="FunCoup" id="A0A2J7R7E6">
    <property type="interactions" value="917"/>
</dbReference>
<feature type="transmembrane region" description="Helical" evidence="8">
    <location>
        <begin position="256"/>
        <end position="275"/>
    </location>
</feature>
<dbReference type="GO" id="GO:0005789">
    <property type="term" value="C:endoplasmic reticulum membrane"/>
    <property type="evidence" value="ECO:0007669"/>
    <property type="project" value="UniProtKB-SubCell"/>
</dbReference>
<keyword evidence="3 8" id="KW-0812">Transmembrane</keyword>
<comment type="caution">
    <text evidence="9">The sequence shown here is derived from an EMBL/GenBank/DDBJ whole genome shotgun (WGS) entry which is preliminary data.</text>
</comment>
<keyword evidence="5 8" id="KW-1133">Transmembrane helix</keyword>
<accession>A0A2J7R7E6</accession>
<sequence>MASKGGPIALGTDGTDFAHRQRVAAQYQISALNKSRLKYCIFFHYLLFFAMLAKLSADILDRLDIFILEIEELQIPEVKCVDEYTQSQDICQPSEAWAGLSGGVKVQFQGPTLPPLHEGSVSGSDRGPQNIVTRRESESDSESSDQSASASNAGTATWGKVDKTPTLGKCTGDPGVRQMPSDPTQVSEVAELFFGDSFFDMLCQETNRYNLQHREVYDSTYKPLWWEYAWCISLLLSFFGLSAVRKNRIRTMQRYMSGIIIFGFGPLFYAAVYYFRDTWEYLHEGETDNILIWQGYPYGLLWYAFILLAVQVHLFSLYFARNLIAAWRARGTKKAE</sequence>
<dbReference type="EMBL" id="NEVH01006733">
    <property type="protein sequence ID" value="PNF36763.1"/>
    <property type="molecule type" value="Genomic_DNA"/>
</dbReference>
<dbReference type="AlphaFoldDB" id="A0A2J7R7E6"/>
<evidence type="ECO:0000256" key="7">
    <source>
        <dbReference type="SAM" id="MobiDB-lite"/>
    </source>
</evidence>
<evidence type="ECO:0000256" key="2">
    <source>
        <dbReference type="ARBA" id="ARBA00008462"/>
    </source>
</evidence>
<keyword evidence="10" id="KW-1185">Reference proteome</keyword>
<evidence type="ECO:0000256" key="6">
    <source>
        <dbReference type="ARBA" id="ARBA00023136"/>
    </source>
</evidence>
<gene>
    <name evidence="9" type="ORF">B7P43_G11572</name>
</gene>
<dbReference type="STRING" id="105785.A0A2J7R7E6"/>
<dbReference type="InterPro" id="IPR009787">
    <property type="entry name" value="Jagunal"/>
</dbReference>
<dbReference type="PANTHER" id="PTHR20955:SF1">
    <property type="entry name" value="PROTEIN JAGUNAL HOMOLOG 1"/>
    <property type="match status" value="1"/>
</dbReference>
<evidence type="ECO:0000256" key="5">
    <source>
        <dbReference type="ARBA" id="ARBA00022989"/>
    </source>
</evidence>
<dbReference type="GO" id="GO:0007029">
    <property type="term" value="P:endoplasmic reticulum organization"/>
    <property type="evidence" value="ECO:0007669"/>
    <property type="project" value="InterPro"/>
</dbReference>
<feature type="transmembrane region" description="Helical" evidence="8">
    <location>
        <begin position="225"/>
        <end position="244"/>
    </location>
</feature>
<evidence type="ECO:0000256" key="1">
    <source>
        <dbReference type="ARBA" id="ARBA00004477"/>
    </source>
</evidence>
<dbReference type="InParanoid" id="A0A2J7R7E6"/>
<evidence type="ECO:0000313" key="9">
    <source>
        <dbReference type="EMBL" id="PNF36763.1"/>
    </source>
</evidence>
<dbReference type="Pfam" id="PF07086">
    <property type="entry name" value="Jagunal"/>
    <property type="match status" value="2"/>
</dbReference>
<evidence type="ECO:0000256" key="3">
    <source>
        <dbReference type="ARBA" id="ARBA00022692"/>
    </source>
</evidence>
<feature type="transmembrane region" description="Helical" evidence="8">
    <location>
        <begin position="300"/>
        <end position="320"/>
    </location>
</feature>